<organism evidence="1">
    <name type="scientific">Arundo donax</name>
    <name type="common">Giant reed</name>
    <name type="synonym">Donax arundinaceus</name>
    <dbReference type="NCBI Taxonomy" id="35708"/>
    <lineage>
        <taxon>Eukaryota</taxon>
        <taxon>Viridiplantae</taxon>
        <taxon>Streptophyta</taxon>
        <taxon>Embryophyta</taxon>
        <taxon>Tracheophyta</taxon>
        <taxon>Spermatophyta</taxon>
        <taxon>Magnoliopsida</taxon>
        <taxon>Liliopsida</taxon>
        <taxon>Poales</taxon>
        <taxon>Poaceae</taxon>
        <taxon>PACMAD clade</taxon>
        <taxon>Arundinoideae</taxon>
        <taxon>Arundineae</taxon>
        <taxon>Arundo</taxon>
    </lineage>
</organism>
<reference evidence="1" key="2">
    <citation type="journal article" date="2015" name="Data Brief">
        <title>Shoot transcriptome of the giant reed, Arundo donax.</title>
        <authorList>
            <person name="Barrero R.A."/>
            <person name="Guerrero F.D."/>
            <person name="Moolhuijzen P."/>
            <person name="Goolsby J.A."/>
            <person name="Tidwell J."/>
            <person name="Bellgard S.E."/>
            <person name="Bellgard M.I."/>
        </authorList>
    </citation>
    <scope>NUCLEOTIDE SEQUENCE</scope>
    <source>
        <tissue evidence="1">Shoot tissue taken approximately 20 cm above the soil surface</tissue>
    </source>
</reference>
<name>A0A0A9BAS1_ARUDO</name>
<sequence>MIVSYIEEAKTLLILTYLLFHLVFPD</sequence>
<reference evidence="1" key="1">
    <citation type="submission" date="2014-09" db="EMBL/GenBank/DDBJ databases">
        <authorList>
            <person name="Magalhaes I.L.F."/>
            <person name="Oliveira U."/>
            <person name="Santos F.R."/>
            <person name="Vidigal T.H.D.A."/>
            <person name="Brescovit A.D."/>
            <person name="Santos A.J."/>
        </authorList>
    </citation>
    <scope>NUCLEOTIDE SEQUENCE</scope>
    <source>
        <tissue evidence="1">Shoot tissue taken approximately 20 cm above the soil surface</tissue>
    </source>
</reference>
<protein>
    <submittedName>
        <fullName evidence="1">Uncharacterized protein</fullName>
    </submittedName>
</protein>
<accession>A0A0A9BAS1</accession>
<proteinExistence type="predicted"/>
<dbReference type="EMBL" id="GBRH01239580">
    <property type="protein sequence ID" value="JAD58315.1"/>
    <property type="molecule type" value="Transcribed_RNA"/>
</dbReference>
<dbReference type="AlphaFoldDB" id="A0A0A9BAS1"/>
<evidence type="ECO:0000313" key="1">
    <source>
        <dbReference type="EMBL" id="JAD58315.1"/>
    </source>
</evidence>